<dbReference type="EMBL" id="FQXC01000001">
    <property type="protein sequence ID" value="SHG91229.1"/>
    <property type="molecule type" value="Genomic_DNA"/>
</dbReference>
<gene>
    <name evidence="2" type="ORF">SAMN05443551_0995</name>
</gene>
<accession>A0A1M5NPV9</accession>
<dbReference type="Proteomes" id="UP000184221">
    <property type="component" value="Unassembled WGS sequence"/>
</dbReference>
<evidence type="ECO:0000256" key="1">
    <source>
        <dbReference type="SAM" id="Phobius"/>
    </source>
</evidence>
<proteinExistence type="predicted"/>
<organism evidence="2 3">
    <name type="scientific">Marivita hallyeonensis</name>
    <dbReference type="NCBI Taxonomy" id="996342"/>
    <lineage>
        <taxon>Bacteria</taxon>
        <taxon>Pseudomonadati</taxon>
        <taxon>Pseudomonadota</taxon>
        <taxon>Alphaproteobacteria</taxon>
        <taxon>Rhodobacterales</taxon>
        <taxon>Roseobacteraceae</taxon>
        <taxon>Marivita</taxon>
    </lineage>
</organism>
<dbReference type="AlphaFoldDB" id="A0A1M5NPV9"/>
<protein>
    <submittedName>
        <fullName evidence="2">Uncharacterized protein</fullName>
    </submittedName>
</protein>
<sequence length="72" mass="7760">MNDDHINAICAVCVFFGAIVPWALLLIGGVMSIFLDSAYWGETAAYLTATGLIFMLGSYVLSRISDIVASRN</sequence>
<name>A0A1M5NPV9_9RHOB</name>
<evidence type="ECO:0000313" key="3">
    <source>
        <dbReference type="Proteomes" id="UP000184221"/>
    </source>
</evidence>
<reference evidence="2 3" key="1">
    <citation type="submission" date="2016-11" db="EMBL/GenBank/DDBJ databases">
        <authorList>
            <person name="Jaros S."/>
            <person name="Januszkiewicz K."/>
            <person name="Wedrychowicz H."/>
        </authorList>
    </citation>
    <scope>NUCLEOTIDE SEQUENCE [LARGE SCALE GENOMIC DNA]</scope>
    <source>
        <strain evidence="2 3">DSM 29431</strain>
    </source>
</reference>
<keyword evidence="3" id="KW-1185">Reference proteome</keyword>
<keyword evidence="1" id="KW-1133">Transmembrane helix</keyword>
<feature type="transmembrane region" description="Helical" evidence="1">
    <location>
        <begin position="7"/>
        <end position="31"/>
    </location>
</feature>
<keyword evidence="1" id="KW-0812">Transmembrane</keyword>
<keyword evidence="1" id="KW-0472">Membrane</keyword>
<feature type="transmembrane region" description="Helical" evidence="1">
    <location>
        <begin position="43"/>
        <end position="61"/>
    </location>
</feature>
<evidence type="ECO:0000313" key="2">
    <source>
        <dbReference type="EMBL" id="SHG91229.1"/>
    </source>
</evidence>